<dbReference type="RefSeq" id="XP_043041379.1">
    <property type="nucleotide sequence ID" value="XM_043186035.1"/>
</dbReference>
<protein>
    <submittedName>
        <fullName evidence="2">Uncharacterized protein</fullName>
    </submittedName>
</protein>
<dbReference type="EMBL" id="MU250531">
    <property type="protein sequence ID" value="KAG7447879.1"/>
    <property type="molecule type" value="Genomic_DNA"/>
</dbReference>
<keyword evidence="3" id="KW-1185">Reference proteome</keyword>
<comment type="caution">
    <text evidence="2">The sequence shown here is derived from an EMBL/GenBank/DDBJ whole genome shotgun (WGS) entry which is preliminary data.</text>
</comment>
<dbReference type="AlphaFoldDB" id="A0A9P7VVU3"/>
<name>A0A9P7VVU3_9AGAR</name>
<feature type="region of interest" description="Disordered" evidence="1">
    <location>
        <begin position="1"/>
        <end position="57"/>
    </location>
</feature>
<evidence type="ECO:0000256" key="1">
    <source>
        <dbReference type="SAM" id="MobiDB-lite"/>
    </source>
</evidence>
<evidence type="ECO:0000313" key="2">
    <source>
        <dbReference type="EMBL" id="KAG7447879.1"/>
    </source>
</evidence>
<accession>A0A9P7VVU3</accession>
<proteinExistence type="predicted"/>
<feature type="compositionally biased region" description="Basic and acidic residues" evidence="1">
    <location>
        <begin position="34"/>
        <end position="49"/>
    </location>
</feature>
<reference evidence="2" key="1">
    <citation type="submission" date="2020-11" db="EMBL/GenBank/DDBJ databases">
        <title>Adaptations for nitrogen fixation in a non-lichenized fungal sporocarp promotes dispersal by wood-feeding termites.</title>
        <authorList>
            <consortium name="DOE Joint Genome Institute"/>
            <person name="Koch R.A."/>
            <person name="Yoon G."/>
            <person name="Arayal U."/>
            <person name="Lail K."/>
            <person name="Amirebrahimi M."/>
            <person name="Labutti K."/>
            <person name="Lipzen A."/>
            <person name="Riley R."/>
            <person name="Barry K."/>
            <person name="Henrissat B."/>
            <person name="Grigoriev I.V."/>
            <person name="Herr J.R."/>
            <person name="Aime M.C."/>
        </authorList>
    </citation>
    <scope>NUCLEOTIDE SEQUENCE</scope>
    <source>
        <strain evidence="2">MCA 3950</strain>
    </source>
</reference>
<dbReference type="Proteomes" id="UP000812287">
    <property type="component" value="Unassembled WGS sequence"/>
</dbReference>
<evidence type="ECO:0000313" key="3">
    <source>
        <dbReference type="Proteomes" id="UP000812287"/>
    </source>
</evidence>
<sequence>MGSHDPRGQPPPRGQKNWPPRRNPSDQAKILQLPRKDSEDDDNQPEKSHKSPAFDAI</sequence>
<dbReference type="GeneID" id="66108332"/>
<organism evidence="2 3">
    <name type="scientific">Guyanagaster necrorhizus</name>
    <dbReference type="NCBI Taxonomy" id="856835"/>
    <lineage>
        <taxon>Eukaryota</taxon>
        <taxon>Fungi</taxon>
        <taxon>Dikarya</taxon>
        <taxon>Basidiomycota</taxon>
        <taxon>Agaricomycotina</taxon>
        <taxon>Agaricomycetes</taxon>
        <taxon>Agaricomycetidae</taxon>
        <taxon>Agaricales</taxon>
        <taxon>Marasmiineae</taxon>
        <taxon>Physalacriaceae</taxon>
        <taxon>Guyanagaster</taxon>
    </lineage>
</organism>
<gene>
    <name evidence="2" type="ORF">BT62DRAFT_930917</name>
</gene>